<proteinExistence type="predicted"/>
<dbReference type="EMBL" id="ASPP01017285">
    <property type="protein sequence ID" value="ETO17091.1"/>
    <property type="molecule type" value="Genomic_DNA"/>
</dbReference>
<dbReference type="Proteomes" id="UP000023152">
    <property type="component" value="Unassembled WGS sequence"/>
</dbReference>
<dbReference type="AlphaFoldDB" id="X6MTU3"/>
<name>X6MTU3_RETFI</name>
<gene>
    <name evidence="2" type="ORF">RFI_20243</name>
</gene>
<evidence type="ECO:0000313" key="3">
    <source>
        <dbReference type="Proteomes" id="UP000023152"/>
    </source>
</evidence>
<evidence type="ECO:0000313" key="2">
    <source>
        <dbReference type="EMBL" id="ETO17091.1"/>
    </source>
</evidence>
<feature type="compositionally biased region" description="Basic and acidic residues" evidence="1">
    <location>
        <begin position="312"/>
        <end position="328"/>
    </location>
</feature>
<accession>X6MTU3</accession>
<organism evidence="2 3">
    <name type="scientific">Reticulomyxa filosa</name>
    <dbReference type="NCBI Taxonomy" id="46433"/>
    <lineage>
        <taxon>Eukaryota</taxon>
        <taxon>Sar</taxon>
        <taxon>Rhizaria</taxon>
        <taxon>Retaria</taxon>
        <taxon>Foraminifera</taxon>
        <taxon>Monothalamids</taxon>
        <taxon>Reticulomyxidae</taxon>
        <taxon>Reticulomyxa</taxon>
    </lineage>
</organism>
<reference evidence="2 3" key="1">
    <citation type="journal article" date="2013" name="Curr. Biol.">
        <title>The Genome of the Foraminiferan Reticulomyxa filosa.</title>
        <authorList>
            <person name="Glockner G."/>
            <person name="Hulsmann N."/>
            <person name="Schleicher M."/>
            <person name="Noegel A.A."/>
            <person name="Eichinger L."/>
            <person name="Gallinger C."/>
            <person name="Pawlowski J."/>
            <person name="Sierra R."/>
            <person name="Euteneuer U."/>
            <person name="Pillet L."/>
            <person name="Moustafa A."/>
            <person name="Platzer M."/>
            <person name="Groth M."/>
            <person name="Szafranski K."/>
            <person name="Schliwa M."/>
        </authorList>
    </citation>
    <scope>NUCLEOTIDE SEQUENCE [LARGE SCALE GENOMIC DNA]</scope>
</reference>
<keyword evidence="3" id="KW-1185">Reference proteome</keyword>
<comment type="caution">
    <text evidence="2">The sequence shown here is derived from an EMBL/GenBank/DDBJ whole genome shotgun (WGS) entry which is preliminary data.</text>
</comment>
<protein>
    <submittedName>
        <fullName evidence="2">Uncharacterized protein</fullName>
    </submittedName>
</protein>
<evidence type="ECO:0000256" key="1">
    <source>
        <dbReference type="SAM" id="MobiDB-lite"/>
    </source>
</evidence>
<feature type="region of interest" description="Disordered" evidence="1">
    <location>
        <begin position="303"/>
        <end position="328"/>
    </location>
</feature>
<sequence length="328" mass="38394">MAKLGEIKFIELLQMRKSDLFVVVQLTHGLMMEKSMICRGEIGIGFDDWWINDYDGINISKFNKKKKAILMFVPNSRYFARRRSVAKMIVKNVKEDPVSKELNQRKKRKCFRSPDIQEMEKHLAKNNSSHKNQIEKTNSKKSCNIWKQSDDEISLDNIKKAINDKERKCDEEVEVDDSATSANTIIKNPIQDWRPREVLSRGKAGLHWKNQVSSNTLIILLLPRTKLLGLNWMSSARTLTMAAPTARSYLDAVSLQDETKSKNPIENYNKYRYFHVFLSFFIVRYLFEVKRYISNESDLVRISTDDSDDEREESKYDQCRPTLEKKMS</sequence>